<feature type="region of interest" description="Disordered" evidence="1">
    <location>
        <begin position="171"/>
        <end position="192"/>
    </location>
</feature>
<dbReference type="EMBL" id="BMID01000001">
    <property type="protein sequence ID" value="GFZ99023.1"/>
    <property type="molecule type" value="Genomic_DNA"/>
</dbReference>
<evidence type="ECO:0000256" key="1">
    <source>
        <dbReference type="SAM" id="MobiDB-lite"/>
    </source>
</evidence>
<evidence type="ECO:0000313" key="4">
    <source>
        <dbReference type="Proteomes" id="UP000603317"/>
    </source>
</evidence>
<feature type="signal peptide" evidence="2">
    <location>
        <begin position="1"/>
        <end position="22"/>
    </location>
</feature>
<dbReference type="Proteomes" id="UP000603317">
    <property type="component" value="Unassembled WGS sequence"/>
</dbReference>
<accession>A0ABQ1F507</accession>
<evidence type="ECO:0000256" key="2">
    <source>
        <dbReference type="SAM" id="SignalP"/>
    </source>
</evidence>
<evidence type="ECO:0000313" key="3">
    <source>
        <dbReference type="EMBL" id="GFZ99023.1"/>
    </source>
</evidence>
<dbReference type="RefSeq" id="WP_188641123.1">
    <property type="nucleotide sequence ID" value="NZ_BMID01000001.1"/>
</dbReference>
<reference evidence="4" key="1">
    <citation type="journal article" date="2019" name="Int. J. Syst. Evol. Microbiol.">
        <title>The Global Catalogue of Microorganisms (GCM) 10K type strain sequencing project: providing services to taxonomists for standard genome sequencing and annotation.</title>
        <authorList>
            <consortium name="The Broad Institute Genomics Platform"/>
            <consortium name="The Broad Institute Genome Sequencing Center for Infectious Disease"/>
            <person name="Wu L."/>
            <person name="Ma J."/>
        </authorList>
    </citation>
    <scope>NUCLEOTIDE SEQUENCE [LARGE SCALE GENOMIC DNA]</scope>
    <source>
        <strain evidence="4">CGMCC 1.15297</strain>
    </source>
</reference>
<keyword evidence="2" id="KW-0732">Signal</keyword>
<gene>
    <name evidence="3" type="ORF">GCM10010923_04130</name>
</gene>
<protein>
    <submittedName>
        <fullName evidence="3">Uncharacterized protein</fullName>
    </submittedName>
</protein>
<proteinExistence type="predicted"/>
<feature type="compositionally biased region" description="Pro residues" evidence="1">
    <location>
        <begin position="42"/>
        <end position="51"/>
    </location>
</feature>
<feature type="region of interest" description="Disordered" evidence="1">
    <location>
        <begin position="38"/>
        <end position="60"/>
    </location>
</feature>
<dbReference type="PROSITE" id="PS51257">
    <property type="entry name" value="PROKAR_LIPOPROTEIN"/>
    <property type="match status" value="1"/>
</dbReference>
<feature type="compositionally biased region" description="Acidic residues" evidence="1">
    <location>
        <begin position="175"/>
        <end position="192"/>
    </location>
</feature>
<feature type="chain" id="PRO_5047281161" evidence="2">
    <location>
        <begin position="23"/>
        <end position="192"/>
    </location>
</feature>
<organism evidence="3 4">
    <name type="scientific">Blastomonas marina</name>
    <dbReference type="NCBI Taxonomy" id="1867408"/>
    <lineage>
        <taxon>Bacteria</taxon>
        <taxon>Pseudomonadati</taxon>
        <taxon>Pseudomonadota</taxon>
        <taxon>Alphaproteobacteria</taxon>
        <taxon>Sphingomonadales</taxon>
        <taxon>Sphingomonadaceae</taxon>
        <taxon>Blastomonas</taxon>
    </lineage>
</organism>
<keyword evidence="4" id="KW-1185">Reference proteome</keyword>
<comment type="caution">
    <text evidence="3">The sequence shown here is derived from an EMBL/GenBank/DDBJ whole genome shotgun (WGS) entry which is preliminary data.</text>
</comment>
<sequence>MKRALPFILLPLLAACSGGDRAAGEDQADYEVRVPLVTNTPSPVPAPPAPEQPDDAEWREGSDGRIEFGVEGSPPLLSMACEEGAFGVTRIAMTRHWHAPQGKAALLALVGNLRLRIPVDAQPPDRWTGSLESEDRRWRILEDRFSATLPGGGLLRLPASPLTRELLRSCRAESEDLEEAAEPPVADETEAE</sequence>
<name>A0ABQ1F507_9SPHN</name>